<accession>A0A0M0KBX7</accession>
<dbReference type="RefSeq" id="WP_053432516.1">
    <property type="nucleotide sequence ID" value="NZ_CP040441.1"/>
</dbReference>
<dbReference type="SUPFAM" id="SSF48208">
    <property type="entry name" value="Six-hairpin glycosidases"/>
    <property type="match status" value="1"/>
</dbReference>
<dbReference type="EMBL" id="LILD01000014">
    <property type="protein sequence ID" value="KOO36294.1"/>
    <property type="molecule type" value="Genomic_DNA"/>
</dbReference>
<name>A0A0M0KBX7_ALKHA</name>
<dbReference type="PATRIC" id="fig|136160.3.peg.3802"/>
<gene>
    <name evidence="2" type="ORF">AMD02_19130</name>
</gene>
<proteinExistence type="predicted"/>
<dbReference type="PIRSF" id="PIRSF028846">
    <property type="entry name" value="UCP028846"/>
    <property type="match status" value="1"/>
</dbReference>
<protein>
    <submittedName>
        <fullName evidence="2">Glycosyl hydrolase</fullName>
    </submittedName>
</protein>
<dbReference type="PANTHER" id="PTHR31047:SF0">
    <property type="entry name" value="MEIOTICALLY UP-REGULATED GENE 157 PROTEIN"/>
    <property type="match status" value="1"/>
</dbReference>
<reference evidence="2" key="1">
    <citation type="submission" date="2015-08" db="EMBL/GenBank/DDBJ databases">
        <title>Complete DNA Sequence of Pseudomonas syringae pv. actinidiae, the Causal Agent of Kiwifruit Canker Disease.</title>
        <authorList>
            <person name="Rikkerink E.H.A."/>
            <person name="Fineran P.C."/>
        </authorList>
    </citation>
    <scope>NUCLEOTIDE SEQUENCE</scope>
    <source>
        <strain evidence="2">DSM 13666</strain>
    </source>
</reference>
<sequence>MAAERKIPRSLQAIIDQVKEHYADDQELQTLFEQCFLNTYLTTIQEDEQGTFVVTGDIPAMWLRDSSAQVRPYLTVVKEDADMARLIKGVIERQWRYILHDPYANAFNQTANKQGHQQDRTEMSPLVWERKYELDSLCYPIQLAYLYWKATGDDSVLQPTLKQVLETIYRIWKIEQDHEAKSSYSFERDDCRVSDTLLRKGKGGYSVPTGMTWSGFRPSDDACLYGYLIPANMFAVVVSNYAVELLTAMEEIKLAEQFRELEADIRQGIGQYGKMDHPVYGEIYVYETDGNGRVNLMDDANVPSLLAIPYLGYTTADDPVYQNTRRFILSRDNPYYYEGSYAKGVGSPHTPDHYVWHISLAIQGMTAIDSKEKKQIVAMFKQTHADTYFMHEGFDVDRPEQYTRSWFAWANSMFSEFLLSEAGIYVPGSPLENMKNNKAGDRHVLSTGKAAKPNQ</sequence>
<dbReference type="GO" id="GO:0016787">
    <property type="term" value="F:hydrolase activity"/>
    <property type="evidence" value="ECO:0007669"/>
    <property type="project" value="UniProtKB-KW"/>
</dbReference>
<dbReference type="InterPro" id="IPR012341">
    <property type="entry name" value="6hp_glycosidase-like_sf"/>
</dbReference>
<comment type="caution">
    <text evidence="2">The sequence shown here is derived from an EMBL/GenBank/DDBJ whole genome shotgun (WGS) entry which is preliminary data.</text>
</comment>
<dbReference type="Gene3D" id="1.50.10.10">
    <property type="match status" value="1"/>
</dbReference>
<evidence type="ECO:0000256" key="1">
    <source>
        <dbReference type="SAM" id="MobiDB-lite"/>
    </source>
</evidence>
<feature type="region of interest" description="Disordered" evidence="1">
    <location>
        <begin position="436"/>
        <end position="455"/>
    </location>
</feature>
<keyword evidence="2" id="KW-0378">Hydrolase</keyword>
<dbReference type="SMART" id="SM01149">
    <property type="entry name" value="DUF1237"/>
    <property type="match status" value="1"/>
</dbReference>
<dbReference type="PANTHER" id="PTHR31047">
    <property type="entry name" value="MEIOTICALLY UP-REGULATED GENE 157 PROTEIN"/>
    <property type="match status" value="1"/>
</dbReference>
<dbReference type="GO" id="GO:0005975">
    <property type="term" value="P:carbohydrate metabolic process"/>
    <property type="evidence" value="ECO:0007669"/>
    <property type="project" value="InterPro"/>
</dbReference>
<evidence type="ECO:0000313" key="2">
    <source>
        <dbReference type="EMBL" id="KOO36294.1"/>
    </source>
</evidence>
<dbReference type="InterPro" id="IPR008928">
    <property type="entry name" value="6-hairpin_glycosidase_sf"/>
</dbReference>
<dbReference type="AlphaFoldDB" id="A0A0M0KBX7"/>
<dbReference type="Pfam" id="PF06824">
    <property type="entry name" value="Glyco_hydro_125"/>
    <property type="match status" value="1"/>
</dbReference>
<organism evidence="2">
    <name type="scientific">Halalkalibacterium halodurans</name>
    <name type="common">Bacillus halodurans</name>
    <dbReference type="NCBI Taxonomy" id="86665"/>
    <lineage>
        <taxon>Bacteria</taxon>
        <taxon>Bacillati</taxon>
        <taxon>Bacillota</taxon>
        <taxon>Bacilli</taxon>
        <taxon>Bacillales</taxon>
        <taxon>Bacillaceae</taxon>
        <taxon>Halalkalibacterium (ex Joshi et al. 2022)</taxon>
    </lineage>
</organism>
<dbReference type="InterPro" id="IPR008313">
    <property type="entry name" value="GH125"/>
</dbReference>
<dbReference type="GeneID" id="87596345"/>